<dbReference type="EMBL" id="KB743176">
    <property type="protein sequence ID" value="EOB00650.1"/>
    <property type="molecule type" value="Genomic_DNA"/>
</dbReference>
<accession>R0LGF3</accession>
<sequence>MLREQLPGERVPLLRSPARPRFAIQFIALKPGTALAERNKHVTADGHSSSSKNTSKIPQTGLVWGFLGQMGFPHFNPTWGSVGQHLSGINKAAQPALQREQARRKPWQQPIPGVYTNELPCPLKSAVRGSAPLRPAVNASTSSRPSPPGCQANTEPQKEHEGVLAFPSLCYHCWGRAGLEPADGDRAVPLPPQGCETPPGRDCQGPALSSARGSLTGKETCHHLPPHGTQVTFGLVSGDGHSPSTCATLLRSREID</sequence>
<protein>
    <submittedName>
        <fullName evidence="2">Uncharacterized protein</fullName>
    </submittedName>
</protein>
<name>R0LGF3_ANAPL</name>
<evidence type="ECO:0000313" key="3">
    <source>
        <dbReference type="Proteomes" id="UP000296049"/>
    </source>
</evidence>
<evidence type="ECO:0000313" key="2">
    <source>
        <dbReference type="EMBL" id="EOB00650.1"/>
    </source>
</evidence>
<dbReference type="Proteomes" id="UP000296049">
    <property type="component" value="Unassembled WGS sequence"/>
</dbReference>
<feature type="region of interest" description="Disordered" evidence="1">
    <location>
        <begin position="135"/>
        <end position="158"/>
    </location>
</feature>
<dbReference type="AlphaFoldDB" id="R0LGF3"/>
<keyword evidence="3" id="KW-1185">Reference proteome</keyword>
<organism evidence="2 3">
    <name type="scientific">Anas platyrhynchos</name>
    <name type="common">Mallard</name>
    <name type="synonym">Anas boschas</name>
    <dbReference type="NCBI Taxonomy" id="8839"/>
    <lineage>
        <taxon>Eukaryota</taxon>
        <taxon>Metazoa</taxon>
        <taxon>Chordata</taxon>
        <taxon>Craniata</taxon>
        <taxon>Vertebrata</taxon>
        <taxon>Euteleostomi</taxon>
        <taxon>Archelosauria</taxon>
        <taxon>Archosauria</taxon>
        <taxon>Dinosauria</taxon>
        <taxon>Saurischia</taxon>
        <taxon>Theropoda</taxon>
        <taxon>Coelurosauria</taxon>
        <taxon>Aves</taxon>
        <taxon>Neognathae</taxon>
        <taxon>Galloanserae</taxon>
        <taxon>Anseriformes</taxon>
        <taxon>Anatidae</taxon>
        <taxon>Anatinae</taxon>
        <taxon>Anas</taxon>
    </lineage>
</organism>
<evidence type="ECO:0000256" key="1">
    <source>
        <dbReference type="SAM" id="MobiDB-lite"/>
    </source>
</evidence>
<reference evidence="3" key="1">
    <citation type="journal article" date="2013" name="Nat. Genet.">
        <title>The duck genome and transcriptome provide insight into an avian influenza virus reservoir species.</title>
        <authorList>
            <person name="Huang Y."/>
            <person name="Li Y."/>
            <person name="Burt D.W."/>
            <person name="Chen H."/>
            <person name="Zhang Y."/>
            <person name="Qian W."/>
            <person name="Kim H."/>
            <person name="Gan S."/>
            <person name="Zhao Y."/>
            <person name="Li J."/>
            <person name="Yi K."/>
            <person name="Feng H."/>
            <person name="Zhu P."/>
            <person name="Li B."/>
            <person name="Liu Q."/>
            <person name="Fairley S."/>
            <person name="Magor K.E."/>
            <person name="Du Z."/>
            <person name="Hu X."/>
            <person name="Goodman L."/>
            <person name="Tafer H."/>
            <person name="Vignal A."/>
            <person name="Lee T."/>
            <person name="Kim K.W."/>
            <person name="Sheng Z."/>
            <person name="An Y."/>
            <person name="Searle S."/>
            <person name="Herrero J."/>
            <person name="Groenen M.A."/>
            <person name="Crooijmans R.P."/>
            <person name="Faraut T."/>
            <person name="Cai Q."/>
            <person name="Webster R.G."/>
            <person name="Aldridge J.R."/>
            <person name="Warren W.C."/>
            <person name="Bartschat S."/>
            <person name="Kehr S."/>
            <person name="Marz M."/>
            <person name="Stadler P.F."/>
            <person name="Smith J."/>
            <person name="Kraus R.H."/>
            <person name="Zhao Y."/>
            <person name="Ren L."/>
            <person name="Fei J."/>
            <person name="Morisson M."/>
            <person name="Kaiser P."/>
            <person name="Griffin D.K."/>
            <person name="Rao M."/>
            <person name="Pitel F."/>
            <person name="Wang J."/>
            <person name="Li N."/>
        </authorList>
    </citation>
    <scope>NUCLEOTIDE SEQUENCE [LARGE SCALE GENOMIC DNA]</scope>
</reference>
<proteinExistence type="predicted"/>
<gene>
    <name evidence="2" type="ORF">Anapl_02491</name>
</gene>